<dbReference type="InterPro" id="IPR003787">
    <property type="entry name" value="Sulphur_relay_DsrE/F-like"/>
</dbReference>
<sequence>MAGLLCFHWVGFMKFAIALLAGPQDPAARSALEFARAVLSSGHQISHLFFYREAVHLASLLGVQPQDEQDITAEWRQFITEHRLDAVVCIAAALRRGVLDKAEAQRWERPAANTAAPWELSGLGQWVDALQSADRAVTFGT</sequence>
<accession>A0A1I4PLS1</accession>
<evidence type="ECO:0000313" key="5">
    <source>
        <dbReference type="EMBL" id="SES29198.1"/>
    </source>
</evidence>
<reference evidence="7 8" key="1">
    <citation type="submission" date="2016-10" db="EMBL/GenBank/DDBJ databases">
        <authorList>
            <person name="de Groot N.N."/>
        </authorList>
    </citation>
    <scope>NUCLEOTIDE SEQUENCE [LARGE SCALE GENOMIC DNA]</scope>
    <source>
        <strain evidence="6 7">CGMCC 1.9095</strain>
        <strain evidence="5 8">DSM 22558</strain>
    </source>
</reference>
<dbReference type="NCBIfam" id="NF001237">
    <property type="entry name" value="PRK00207.1"/>
    <property type="match status" value="1"/>
</dbReference>
<dbReference type="EMBL" id="FOGN01000007">
    <property type="protein sequence ID" value="SES29198.1"/>
    <property type="molecule type" value="Genomic_DNA"/>
</dbReference>
<name>A0A1I4PLS1_9GAMM</name>
<organism evidence="6 7">
    <name type="scientific">Halopseudomonas bauzanensis</name>
    <dbReference type="NCBI Taxonomy" id="653930"/>
    <lineage>
        <taxon>Bacteria</taxon>
        <taxon>Pseudomonadati</taxon>
        <taxon>Pseudomonadota</taxon>
        <taxon>Gammaproteobacteria</taxon>
        <taxon>Pseudomonadales</taxon>
        <taxon>Pseudomonadaceae</taxon>
        <taxon>Halopseudomonas</taxon>
    </lineage>
</organism>
<comment type="similarity">
    <text evidence="2">Belongs to the DsrE/TusD family.</text>
</comment>
<dbReference type="GO" id="GO:0016783">
    <property type="term" value="F:sulfurtransferase activity"/>
    <property type="evidence" value="ECO:0007669"/>
    <property type="project" value="InterPro"/>
</dbReference>
<dbReference type="Gene3D" id="3.40.1260.10">
    <property type="entry name" value="DsrEFH-like"/>
    <property type="match status" value="1"/>
</dbReference>
<dbReference type="NCBIfam" id="TIGR03012">
    <property type="entry name" value="sulf_tusD_dsrE"/>
    <property type="match status" value="1"/>
</dbReference>
<protein>
    <submittedName>
        <fullName evidence="6">tRNA 2-thiouridine synthesizing protein D</fullName>
    </submittedName>
</protein>
<evidence type="ECO:0000256" key="3">
    <source>
        <dbReference type="ARBA" id="ARBA00022490"/>
    </source>
</evidence>
<dbReference type="STRING" id="653930.SAMN05216589_3024"/>
<dbReference type="Proteomes" id="UP000186599">
    <property type="component" value="Unassembled WGS sequence"/>
</dbReference>
<evidence type="ECO:0000313" key="6">
    <source>
        <dbReference type="EMBL" id="SFM28772.1"/>
    </source>
</evidence>
<evidence type="ECO:0000256" key="1">
    <source>
        <dbReference type="ARBA" id="ARBA00004496"/>
    </source>
</evidence>
<dbReference type="InterPro" id="IPR017463">
    <property type="entry name" value="Sulphur_relay_TusD/DsrE"/>
</dbReference>
<dbReference type="InterPro" id="IPR027396">
    <property type="entry name" value="DsrEFH-like"/>
</dbReference>
<keyword evidence="7" id="KW-1185">Reference proteome</keyword>
<dbReference type="PANTHER" id="PTHR34874">
    <property type="entry name" value="PROTEIN YCHN"/>
    <property type="match status" value="1"/>
</dbReference>
<evidence type="ECO:0000313" key="8">
    <source>
        <dbReference type="Proteomes" id="UP000186904"/>
    </source>
</evidence>
<proteinExistence type="inferred from homology"/>
<dbReference type="Pfam" id="PF02635">
    <property type="entry name" value="DsrE"/>
    <property type="match status" value="1"/>
</dbReference>
<dbReference type="Proteomes" id="UP000186904">
    <property type="component" value="Unassembled WGS sequence"/>
</dbReference>
<gene>
    <name evidence="6" type="ORF">SAMN04487855_3023</name>
    <name evidence="5" type="ORF">SAMN05216589_3024</name>
</gene>
<comment type="subcellular location">
    <subcellularLocation>
        <location evidence="1">Cytoplasm</location>
    </subcellularLocation>
</comment>
<dbReference type="GO" id="GO:0002143">
    <property type="term" value="P:tRNA wobble position uridine thiolation"/>
    <property type="evidence" value="ECO:0007669"/>
    <property type="project" value="TreeGrafter"/>
</dbReference>
<dbReference type="EMBL" id="FOUA01000007">
    <property type="protein sequence ID" value="SFM28772.1"/>
    <property type="molecule type" value="Genomic_DNA"/>
</dbReference>
<evidence type="ECO:0000256" key="2">
    <source>
        <dbReference type="ARBA" id="ARBA00007067"/>
    </source>
</evidence>
<dbReference type="GO" id="GO:0097163">
    <property type="term" value="F:sulfur carrier activity"/>
    <property type="evidence" value="ECO:0007669"/>
    <property type="project" value="TreeGrafter"/>
</dbReference>
<dbReference type="SUPFAM" id="SSF75169">
    <property type="entry name" value="DsrEFH-like"/>
    <property type="match status" value="1"/>
</dbReference>
<keyword evidence="4" id="KW-0808">Transferase</keyword>
<dbReference type="PANTHER" id="PTHR34874:SF3">
    <property type="entry name" value="SULFURTRANSFERASE TUSD"/>
    <property type="match status" value="1"/>
</dbReference>
<evidence type="ECO:0000256" key="4">
    <source>
        <dbReference type="ARBA" id="ARBA00022679"/>
    </source>
</evidence>
<dbReference type="AlphaFoldDB" id="A0A1I4PLS1"/>
<dbReference type="GO" id="GO:1990228">
    <property type="term" value="C:sulfurtransferase complex"/>
    <property type="evidence" value="ECO:0007669"/>
    <property type="project" value="TreeGrafter"/>
</dbReference>
<evidence type="ECO:0000313" key="7">
    <source>
        <dbReference type="Proteomes" id="UP000186599"/>
    </source>
</evidence>
<keyword evidence="3" id="KW-0963">Cytoplasm</keyword>